<comment type="subcellular location">
    <subcellularLocation>
        <location evidence="1">Membrane</location>
    </subcellularLocation>
</comment>
<dbReference type="PROSITE" id="PS51469">
    <property type="entry name" value="SUN"/>
    <property type="match status" value="1"/>
</dbReference>
<evidence type="ECO:0000313" key="9">
    <source>
        <dbReference type="EMBL" id="KAK2588856.1"/>
    </source>
</evidence>
<evidence type="ECO:0000256" key="5">
    <source>
        <dbReference type="ARBA" id="ARBA00023136"/>
    </source>
</evidence>
<dbReference type="PANTHER" id="PTHR12911">
    <property type="entry name" value="SAD1/UNC-84-LIKE PROTEIN-RELATED"/>
    <property type="match status" value="1"/>
</dbReference>
<dbReference type="Pfam" id="PF07738">
    <property type="entry name" value="Sad1_UNC"/>
    <property type="match status" value="1"/>
</dbReference>
<name>A0AAD9VVT2_9HYME</name>
<feature type="transmembrane region" description="Helical" evidence="7">
    <location>
        <begin position="416"/>
        <end position="435"/>
    </location>
</feature>
<comment type="caution">
    <text evidence="9">The sequence shown here is derived from an EMBL/GenBank/DDBJ whole genome shotgun (WGS) entry which is preliminary data.</text>
</comment>
<evidence type="ECO:0000256" key="1">
    <source>
        <dbReference type="ARBA" id="ARBA00004370"/>
    </source>
</evidence>
<keyword evidence="5 7" id="KW-0472">Membrane</keyword>
<feature type="compositionally biased region" description="Basic and acidic residues" evidence="6">
    <location>
        <begin position="1"/>
        <end position="21"/>
    </location>
</feature>
<keyword evidence="3 7" id="KW-1133">Transmembrane helix</keyword>
<feature type="compositionally biased region" description="Basic and acidic residues" evidence="6">
    <location>
        <begin position="118"/>
        <end position="127"/>
    </location>
</feature>
<dbReference type="Gene3D" id="2.60.120.260">
    <property type="entry name" value="Galactose-binding domain-like"/>
    <property type="match status" value="1"/>
</dbReference>
<evidence type="ECO:0000256" key="7">
    <source>
        <dbReference type="SAM" id="Phobius"/>
    </source>
</evidence>
<sequence length="860" mass="99278">MQVTFDHRKMESEQHHYELRSRSRSRSHTPLVHNQPLMDMEQAEHHYDLRSKSRERSHTPGEATSTRRSSSRSMPSSVSKVRGQNMQTITENTGKPVSEITTESQSKQSDSSVSVVTKKVERRSERQRAKRQIFANGQDETKEEISDNTSEQVRKSVTPHRMLTSDYSSEEGEREDPPSRPGSAYEIYKQAGEWWNKFPKTDYTYSQKSQCRYEIAPGILAMPNMSRRSIHSNGSNISSTSANQDSLEQSVATTESGLGDTLDSLGLKNTSSQNLIAMDNSSALQSSTSYLSPRTMMFKKTHVEQYTMHREVVYAESKNSLNARQRDTTDSNKYDSDMELDEAVSTTLVKNTQRWKIMQQLQRFNTVIVAWFLKSLEFLKLRTSRKREYRTYHERTYYNESYWSKSWRLIVRYLQSIYLVLAKLLFFDCWVLSQFSGIRKRLLGPRIIWAPIILLFLLAGYWGMSYVLPFFSALKMQIASNNETNELLGNVQRFMQEKTQHEEYSTSEHNLNVIIDRLNDRISELEKEDSYQTEYLSNISRVVQNPKENHNEVWQRFNVKIMEIEQRLDNLKTGTTNDIGAIKTEFQTLRELNAQLKSCCNRDKELLLPGTLRLEIDKIMGEYFGNTVSKNDLSVVIDKLKKLSVNTEDNIVPISSDYIMKEGSMLDERINKIVDDRLKIYDADKTGRVDYAVETAGGEIINTRCTQTYDKTSGTFKLLGITIYSKSNNPRSVIQGNPIQPGACWPFQGFPGYLLIKLRSSVYVTGFTIEHAPKSILPSGEMKSAPRKFNVWGLTDKQDPEPVLLGDYEFKDSDNNLQYFPVQNTNIVTPYEYVELRIHSNHGELEYTCLYRFRVHGKPA</sequence>
<dbReference type="AlphaFoldDB" id="A0AAD9VVT2"/>
<evidence type="ECO:0000259" key="8">
    <source>
        <dbReference type="PROSITE" id="PS51469"/>
    </source>
</evidence>
<evidence type="ECO:0000256" key="6">
    <source>
        <dbReference type="SAM" id="MobiDB-lite"/>
    </source>
</evidence>
<feature type="compositionally biased region" description="Polar residues" evidence="6">
    <location>
        <begin position="82"/>
        <end position="95"/>
    </location>
</feature>
<dbReference type="InterPro" id="IPR012919">
    <property type="entry name" value="SUN_dom"/>
</dbReference>
<proteinExistence type="predicted"/>
<feature type="compositionally biased region" description="Low complexity" evidence="6">
    <location>
        <begin position="66"/>
        <end position="79"/>
    </location>
</feature>
<protein>
    <recommendedName>
        <fullName evidence="8">SUN domain-containing protein</fullName>
    </recommendedName>
</protein>
<keyword evidence="4" id="KW-0175">Coiled coil</keyword>
<dbReference type="GO" id="GO:0034993">
    <property type="term" value="C:meiotic nuclear membrane microtubule tethering complex"/>
    <property type="evidence" value="ECO:0007669"/>
    <property type="project" value="TreeGrafter"/>
</dbReference>
<feature type="region of interest" description="Disordered" evidence="6">
    <location>
        <begin position="226"/>
        <end position="260"/>
    </location>
</feature>
<evidence type="ECO:0000256" key="3">
    <source>
        <dbReference type="ARBA" id="ARBA00022989"/>
    </source>
</evidence>
<reference evidence="9" key="1">
    <citation type="submission" date="2021-08" db="EMBL/GenBank/DDBJ databases">
        <authorList>
            <person name="Misof B."/>
            <person name="Oliver O."/>
            <person name="Podsiadlowski L."/>
            <person name="Donath A."/>
            <person name="Peters R."/>
            <person name="Mayer C."/>
            <person name="Rust J."/>
            <person name="Gunkel S."/>
            <person name="Lesny P."/>
            <person name="Martin S."/>
            <person name="Oeyen J.P."/>
            <person name="Petersen M."/>
            <person name="Panagiotis P."/>
            <person name="Wilbrandt J."/>
            <person name="Tanja T."/>
        </authorList>
    </citation>
    <scope>NUCLEOTIDE SEQUENCE</scope>
    <source>
        <strain evidence="9">GBR_01_08_01A</strain>
        <tissue evidence="9">Thorax + abdomen</tissue>
    </source>
</reference>
<feature type="compositionally biased region" description="Polar residues" evidence="6">
    <location>
        <begin position="231"/>
        <end position="255"/>
    </location>
</feature>
<reference evidence="9" key="2">
    <citation type="journal article" date="2023" name="Commun. Biol.">
        <title>Intrasexual cuticular hydrocarbon dimorphism in a wasp sheds light on hydrocarbon biosynthesis genes in Hymenoptera.</title>
        <authorList>
            <person name="Moris V.C."/>
            <person name="Podsiadlowski L."/>
            <person name="Martin S."/>
            <person name="Oeyen J.P."/>
            <person name="Donath A."/>
            <person name="Petersen M."/>
            <person name="Wilbrandt J."/>
            <person name="Misof B."/>
            <person name="Liedtke D."/>
            <person name="Thamm M."/>
            <person name="Scheiner R."/>
            <person name="Schmitt T."/>
            <person name="Niehuis O."/>
        </authorList>
    </citation>
    <scope>NUCLEOTIDE SEQUENCE</scope>
    <source>
        <strain evidence="9">GBR_01_08_01A</strain>
    </source>
</reference>
<dbReference type="EMBL" id="JAIFRP010000002">
    <property type="protein sequence ID" value="KAK2588856.1"/>
    <property type="molecule type" value="Genomic_DNA"/>
</dbReference>
<dbReference type="InterPro" id="IPR045119">
    <property type="entry name" value="SUN1-5"/>
</dbReference>
<accession>A0AAD9VVT2</accession>
<dbReference type="GO" id="GO:0043495">
    <property type="term" value="F:protein-membrane adaptor activity"/>
    <property type="evidence" value="ECO:0007669"/>
    <property type="project" value="TreeGrafter"/>
</dbReference>
<feature type="region of interest" description="Disordered" evidence="6">
    <location>
        <begin position="1"/>
        <end position="184"/>
    </location>
</feature>
<keyword evidence="10" id="KW-1185">Reference proteome</keyword>
<dbReference type="InterPro" id="IPR008979">
    <property type="entry name" value="Galactose-bd-like_sf"/>
</dbReference>
<dbReference type="FunFam" id="2.60.120.260:FF:000009">
    <property type="entry name" value="SUN domain-containing protein 1 isoform X1"/>
    <property type="match status" value="1"/>
</dbReference>
<organism evidence="9 10">
    <name type="scientific">Odynerus spinipes</name>
    <dbReference type="NCBI Taxonomy" id="1348599"/>
    <lineage>
        <taxon>Eukaryota</taxon>
        <taxon>Metazoa</taxon>
        <taxon>Ecdysozoa</taxon>
        <taxon>Arthropoda</taxon>
        <taxon>Hexapoda</taxon>
        <taxon>Insecta</taxon>
        <taxon>Pterygota</taxon>
        <taxon>Neoptera</taxon>
        <taxon>Endopterygota</taxon>
        <taxon>Hymenoptera</taxon>
        <taxon>Apocrita</taxon>
        <taxon>Aculeata</taxon>
        <taxon>Vespoidea</taxon>
        <taxon>Vespidae</taxon>
        <taxon>Eumeninae</taxon>
        <taxon>Odynerus</taxon>
    </lineage>
</organism>
<feature type="transmembrane region" description="Helical" evidence="7">
    <location>
        <begin position="447"/>
        <end position="468"/>
    </location>
</feature>
<evidence type="ECO:0000256" key="2">
    <source>
        <dbReference type="ARBA" id="ARBA00022692"/>
    </source>
</evidence>
<feature type="compositionally biased region" description="Basic and acidic residues" evidence="6">
    <location>
        <begin position="42"/>
        <end position="59"/>
    </location>
</feature>
<keyword evidence="2 7" id="KW-0812">Transmembrane</keyword>
<dbReference type="PANTHER" id="PTHR12911:SF8">
    <property type="entry name" value="KLAROID PROTEIN-RELATED"/>
    <property type="match status" value="1"/>
</dbReference>
<gene>
    <name evidence="9" type="ORF">KPH14_001724</name>
</gene>
<feature type="compositionally biased region" description="Low complexity" evidence="6">
    <location>
        <begin position="101"/>
        <end position="117"/>
    </location>
</feature>
<feature type="domain" description="SUN" evidence="8">
    <location>
        <begin position="697"/>
        <end position="860"/>
    </location>
</feature>
<evidence type="ECO:0000256" key="4">
    <source>
        <dbReference type="ARBA" id="ARBA00023054"/>
    </source>
</evidence>
<dbReference type="Proteomes" id="UP001258017">
    <property type="component" value="Unassembled WGS sequence"/>
</dbReference>
<evidence type="ECO:0000313" key="10">
    <source>
        <dbReference type="Proteomes" id="UP001258017"/>
    </source>
</evidence>
<dbReference type="SUPFAM" id="SSF49785">
    <property type="entry name" value="Galactose-binding domain-like"/>
    <property type="match status" value="1"/>
</dbReference>